<proteinExistence type="predicted"/>
<feature type="compositionally biased region" description="Polar residues" evidence="1">
    <location>
        <begin position="36"/>
        <end position="45"/>
    </location>
</feature>
<dbReference type="Pfam" id="PF04749">
    <property type="entry name" value="PLAC8"/>
    <property type="match status" value="1"/>
</dbReference>
<organism evidence="2 3">
    <name type="scientific">Klebsormidium nitens</name>
    <name type="common">Green alga</name>
    <name type="synonym">Ulothrix nitens</name>
    <dbReference type="NCBI Taxonomy" id="105231"/>
    <lineage>
        <taxon>Eukaryota</taxon>
        <taxon>Viridiplantae</taxon>
        <taxon>Streptophyta</taxon>
        <taxon>Klebsormidiophyceae</taxon>
        <taxon>Klebsormidiales</taxon>
        <taxon>Klebsormidiaceae</taxon>
        <taxon>Klebsormidium</taxon>
    </lineage>
</organism>
<dbReference type="AlphaFoldDB" id="A0A1Y1HJ22"/>
<dbReference type="Proteomes" id="UP000054558">
    <property type="component" value="Unassembled WGS sequence"/>
</dbReference>
<dbReference type="STRING" id="105231.A0A1Y1HJ22"/>
<reference evidence="2 3" key="1">
    <citation type="journal article" date="2014" name="Nat. Commun.">
        <title>Klebsormidium flaccidum genome reveals primary factors for plant terrestrial adaptation.</title>
        <authorList>
            <person name="Hori K."/>
            <person name="Maruyama F."/>
            <person name="Fujisawa T."/>
            <person name="Togashi T."/>
            <person name="Yamamoto N."/>
            <person name="Seo M."/>
            <person name="Sato S."/>
            <person name="Yamada T."/>
            <person name="Mori H."/>
            <person name="Tajima N."/>
            <person name="Moriyama T."/>
            <person name="Ikeuchi M."/>
            <person name="Watanabe M."/>
            <person name="Wada H."/>
            <person name="Kobayashi K."/>
            <person name="Saito M."/>
            <person name="Masuda T."/>
            <person name="Sasaki-Sekimoto Y."/>
            <person name="Mashiguchi K."/>
            <person name="Awai K."/>
            <person name="Shimojima M."/>
            <person name="Masuda S."/>
            <person name="Iwai M."/>
            <person name="Nobusawa T."/>
            <person name="Narise T."/>
            <person name="Kondo S."/>
            <person name="Saito H."/>
            <person name="Sato R."/>
            <person name="Murakawa M."/>
            <person name="Ihara Y."/>
            <person name="Oshima-Yamada Y."/>
            <person name="Ohtaka K."/>
            <person name="Satoh M."/>
            <person name="Sonobe K."/>
            <person name="Ishii M."/>
            <person name="Ohtani R."/>
            <person name="Kanamori-Sato M."/>
            <person name="Honoki R."/>
            <person name="Miyazaki D."/>
            <person name="Mochizuki H."/>
            <person name="Umetsu J."/>
            <person name="Higashi K."/>
            <person name="Shibata D."/>
            <person name="Kamiya Y."/>
            <person name="Sato N."/>
            <person name="Nakamura Y."/>
            <person name="Tabata S."/>
            <person name="Ida S."/>
            <person name="Kurokawa K."/>
            <person name="Ohta H."/>
        </authorList>
    </citation>
    <scope>NUCLEOTIDE SEQUENCE [LARGE SCALE GENOMIC DNA]</scope>
    <source>
        <strain evidence="2 3">NIES-2285</strain>
    </source>
</reference>
<dbReference type="OMA" id="HFCCATC"/>
<evidence type="ECO:0000256" key="1">
    <source>
        <dbReference type="SAM" id="MobiDB-lite"/>
    </source>
</evidence>
<gene>
    <name evidence="2" type="ORF">KFL_000050400</name>
</gene>
<evidence type="ECO:0008006" key="4">
    <source>
        <dbReference type="Google" id="ProtNLM"/>
    </source>
</evidence>
<accession>A0A1Y1HJ22</accession>
<dbReference type="NCBIfam" id="TIGR01571">
    <property type="entry name" value="A_thal_Cys_rich"/>
    <property type="match status" value="1"/>
</dbReference>
<evidence type="ECO:0000313" key="2">
    <source>
        <dbReference type="EMBL" id="GAQ77903.1"/>
    </source>
</evidence>
<feature type="region of interest" description="Disordered" evidence="1">
    <location>
        <begin position="24"/>
        <end position="47"/>
    </location>
</feature>
<name>A0A1Y1HJ22_KLENI</name>
<dbReference type="PANTHER" id="PTHR15907">
    <property type="entry name" value="DUF614 FAMILY PROTEIN-RELATED"/>
    <property type="match status" value="1"/>
</dbReference>
<dbReference type="EMBL" id="DF236954">
    <property type="protein sequence ID" value="GAQ77903.1"/>
    <property type="molecule type" value="Genomic_DNA"/>
</dbReference>
<keyword evidence="3" id="KW-1185">Reference proteome</keyword>
<dbReference type="OrthoDB" id="1045822at2759"/>
<evidence type="ECO:0000313" key="3">
    <source>
        <dbReference type="Proteomes" id="UP000054558"/>
    </source>
</evidence>
<dbReference type="InterPro" id="IPR006461">
    <property type="entry name" value="PLAC_motif_containing"/>
</dbReference>
<sequence length="195" mass="21643">MGATKGSESQDSAAEQVSLLQGAGKVPGYPARPWDSSPSSQSAEDQYTYKGARYNEQPPQTNRGSEEGWHHGLFDCFSDIPLCLQTCFCPCITVGQNIEVIDNGVTPCPLGAAFWYLFQQVTGCACIYSCMYRSRLRAKYHLPEEPCWDCCVHGCCLPCALCQEYKELRTRGLDPALGWQHGRTVVVPPQPQRLQ</sequence>
<protein>
    <recommendedName>
        <fullName evidence="4">PLAC8 family protein</fullName>
    </recommendedName>
</protein>